<keyword evidence="10" id="KW-0106">Calcium</keyword>
<dbReference type="PROSITE" id="PS00138">
    <property type="entry name" value="SUBTILASE_SER"/>
    <property type="match status" value="1"/>
</dbReference>
<evidence type="ECO:0000256" key="11">
    <source>
        <dbReference type="PROSITE-ProRule" id="PRU01240"/>
    </source>
</evidence>
<keyword evidence="6" id="KW-0479">Metal-binding</keyword>
<dbReference type="InterPro" id="IPR000209">
    <property type="entry name" value="Peptidase_S8/S53_dom"/>
</dbReference>
<evidence type="ECO:0000313" key="17">
    <source>
        <dbReference type="EMBL" id="KXZ13017.1"/>
    </source>
</evidence>
<evidence type="ECO:0000256" key="1">
    <source>
        <dbReference type="ARBA" id="ARBA00001913"/>
    </source>
</evidence>
<reference evidence="18" key="1">
    <citation type="submission" date="2016-02" db="EMBL/GenBank/DDBJ databases">
        <authorList>
            <person name="Dunlap C."/>
        </authorList>
    </citation>
    <scope>NUCLEOTIDE SEQUENCE [LARGE SCALE GENOMIC DNA]</scope>
    <source>
        <strain evidence="18">NRRL B-41092</strain>
    </source>
</reference>
<evidence type="ECO:0000259" key="16">
    <source>
        <dbReference type="Pfam" id="PF22775"/>
    </source>
</evidence>
<dbReference type="EMBL" id="LSBA01000039">
    <property type="protein sequence ID" value="KXZ13017.1"/>
    <property type="molecule type" value="Genomic_DNA"/>
</dbReference>
<dbReference type="InterPro" id="IPR023827">
    <property type="entry name" value="Peptidase_S8_Asp-AS"/>
</dbReference>
<evidence type="ECO:0000256" key="13">
    <source>
        <dbReference type="SAM" id="MobiDB-lite"/>
    </source>
</evidence>
<gene>
    <name evidence="17" type="ORF">AXI58_04865</name>
</gene>
<feature type="signal peptide" evidence="14">
    <location>
        <begin position="1"/>
        <end position="26"/>
    </location>
</feature>
<evidence type="ECO:0000256" key="14">
    <source>
        <dbReference type="SAM" id="SignalP"/>
    </source>
</evidence>
<dbReference type="Gene3D" id="1.10.10.1270">
    <property type="entry name" value="Sbi, C3 binding domain IV"/>
    <property type="match status" value="3"/>
</dbReference>
<dbReference type="Pfam" id="PF00082">
    <property type="entry name" value="Peptidase_S8"/>
    <property type="match status" value="1"/>
</dbReference>
<comment type="cofactor">
    <cofactor evidence="1">
        <name>Ca(2+)</name>
        <dbReference type="ChEBI" id="CHEBI:29108"/>
    </cofactor>
</comment>
<name>A0A150F3D9_9BACI</name>
<dbReference type="PANTHER" id="PTHR43806:SF11">
    <property type="entry name" value="CEREVISIN-RELATED"/>
    <property type="match status" value="1"/>
</dbReference>
<dbReference type="PANTHER" id="PTHR43806">
    <property type="entry name" value="PEPTIDASE S8"/>
    <property type="match status" value="1"/>
</dbReference>
<dbReference type="InterPro" id="IPR015500">
    <property type="entry name" value="Peptidase_S8_subtilisin-rel"/>
</dbReference>
<accession>A0A150F3D9</accession>
<dbReference type="PROSITE" id="PS00137">
    <property type="entry name" value="SUBTILASE_HIS"/>
    <property type="match status" value="1"/>
</dbReference>
<evidence type="ECO:0000256" key="12">
    <source>
        <dbReference type="RuleBase" id="RU003355"/>
    </source>
</evidence>
<feature type="compositionally biased region" description="Basic and acidic residues" evidence="13">
    <location>
        <begin position="433"/>
        <end position="444"/>
    </location>
</feature>
<dbReference type="GO" id="GO:0046872">
    <property type="term" value="F:metal ion binding"/>
    <property type="evidence" value="ECO:0007669"/>
    <property type="project" value="UniProtKB-KW"/>
</dbReference>
<evidence type="ECO:0000256" key="9">
    <source>
        <dbReference type="ARBA" id="ARBA00022825"/>
    </source>
</evidence>
<evidence type="ECO:0000256" key="6">
    <source>
        <dbReference type="ARBA" id="ARBA00022723"/>
    </source>
</evidence>
<dbReference type="AlphaFoldDB" id="A0A150F3D9"/>
<evidence type="ECO:0000259" key="15">
    <source>
        <dbReference type="Pfam" id="PF00082"/>
    </source>
</evidence>
<dbReference type="OrthoDB" id="9798386at2"/>
<dbReference type="SUPFAM" id="SSF52743">
    <property type="entry name" value="Subtilisin-like"/>
    <property type="match status" value="1"/>
</dbReference>
<dbReference type="CDD" id="cd07477">
    <property type="entry name" value="Peptidases_S8_Subtilisin_subset"/>
    <property type="match status" value="1"/>
</dbReference>
<dbReference type="PROSITE" id="PS51892">
    <property type="entry name" value="SUBTILASE"/>
    <property type="match status" value="1"/>
</dbReference>
<keyword evidence="4" id="KW-0964">Secreted</keyword>
<dbReference type="STRING" id="1793963.AXI58_04865"/>
<keyword evidence="8 11" id="KW-0378">Hydrolase</keyword>
<comment type="similarity">
    <text evidence="3 11 12">Belongs to the peptidase S8 family.</text>
</comment>
<proteinExistence type="inferred from homology"/>
<dbReference type="InterPro" id="IPR023828">
    <property type="entry name" value="Peptidase_S8_Ser-AS"/>
</dbReference>
<organism evidence="17 18">
    <name type="scientific">Bacillus nakamurai</name>
    <dbReference type="NCBI Taxonomy" id="1793963"/>
    <lineage>
        <taxon>Bacteria</taxon>
        <taxon>Bacillati</taxon>
        <taxon>Bacillota</taxon>
        <taxon>Bacilli</taxon>
        <taxon>Bacillales</taxon>
        <taxon>Bacillaceae</taxon>
        <taxon>Bacillus</taxon>
    </lineage>
</organism>
<dbReference type="GO" id="GO:0004252">
    <property type="term" value="F:serine-type endopeptidase activity"/>
    <property type="evidence" value="ECO:0007669"/>
    <property type="project" value="UniProtKB-UniRule"/>
</dbReference>
<feature type="domain" description="Minor extracellular protease Epr GA-like" evidence="16">
    <location>
        <begin position="486"/>
        <end position="529"/>
    </location>
</feature>
<dbReference type="InterPro" id="IPR036852">
    <property type="entry name" value="Peptidase_S8/S53_dom_sf"/>
</dbReference>
<feature type="region of interest" description="Disordered" evidence="13">
    <location>
        <begin position="553"/>
        <end position="585"/>
    </location>
</feature>
<evidence type="ECO:0000256" key="4">
    <source>
        <dbReference type="ARBA" id="ARBA00022525"/>
    </source>
</evidence>
<keyword evidence="5 11" id="KW-0645">Protease</keyword>
<protein>
    <submittedName>
        <fullName evidence="17">Peptidase S8</fullName>
    </submittedName>
</protein>
<dbReference type="Pfam" id="PF22775">
    <property type="entry name" value="GA_3"/>
    <property type="match status" value="1"/>
</dbReference>
<dbReference type="GO" id="GO:0005576">
    <property type="term" value="C:extracellular region"/>
    <property type="evidence" value="ECO:0007669"/>
    <property type="project" value="UniProtKB-SubCell"/>
</dbReference>
<feature type="active site" description="Charge relay system" evidence="11">
    <location>
        <position position="170"/>
    </location>
</feature>
<dbReference type="SUPFAM" id="SSF54897">
    <property type="entry name" value="Protease propeptides/inhibitors"/>
    <property type="match status" value="1"/>
</dbReference>
<dbReference type="InterPro" id="IPR050131">
    <property type="entry name" value="Peptidase_S8_subtilisin-like"/>
</dbReference>
<comment type="caution">
    <text evidence="17">The sequence shown here is derived from an EMBL/GenBank/DDBJ whole genome shotgun (WGS) entry which is preliminary data.</text>
</comment>
<dbReference type="GO" id="GO:0006508">
    <property type="term" value="P:proteolysis"/>
    <property type="evidence" value="ECO:0007669"/>
    <property type="project" value="UniProtKB-KW"/>
</dbReference>
<dbReference type="InterPro" id="IPR054725">
    <property type="entry name" value="Epr_GA-like"/>
</dbReference>
<sequence length="585" mass="63028">MHFNLKPVMALTLCISLFSAAPLVRAETPDQDVIVVYKNQSGKESAVDSGADVEQTYKHLPAVAMSADSQTVKELQHDPDILYVEDNVSFQAAGGSDMHLLSTAASGYSELSQWNLEPTQVKQAWKEGLTGKNVKVAVIDSGIFPHDDLSIAGGYSAVSYTSSYKDDNGHGTHVAGIIAAKHDGYGIDGIAPGVRLYAVKALDQKGSGDLKSLLKAIDWSITNKMDIINMSLGTNADSQILHDAVDRAYKNGIVIVAAAGNDGNKKPVNYPGAYSSVTAVSAATEKNQLAAFSTIGKQIEFSAPGTNITSTYLNQLYAIADGTSQAAPHVTGMFALLKQKYPQETNAQLRNQMQQNIKDLGAPGRDNQFGYGLIQYHTNQKDFAEQAVIKAEKTKKQTDINQAKTAVGKLPKSKEKSSLEARINKAQAARNVTDARDKVKTAEKQKKKTAVDAAESATRKLPAGSEKKALQKRLDGVNAGLLKTAKTAVTQAEKKADDANAAKAQKAVSELQPGKDKTALQKRLDKVKDKINQKKIIQARTKVKTAETYKTKKTKSAAQAAVNQLKPSAEKTKLQKRVRAVRVKH</sequence>
<dbReference type="Gene3D" id="3.40.50.200">
    <property type="entry name" value="Peptidase S8/S53 domain"/>
    <property type="match status" value="1"/>
</dbReference>
<dbReference type="Proteomes" id="UP000075430">
    <property type="component" value="Unassembled WGS sequence"/>
</dbReference>
<comment type="subcellular location">
    <subcellularLocation>
        <location evidence="2">Secreted</location>
    </subcellularLocation>
</comment>
<dbReference type="InterPro" id="IPR041909">
    <property type="entry name" value="Sbi_C3_db_domIV"/>
</dbReference>
<evidence type="ECO:0000256" key="10">
    <source>
        <dbReference type="ARBA" id="ARBA00022837"/>
    </source>
</evidence>
<keyword evidence="7 14" id="KW-0732">Signal</keyword>
<evidence type="ECO:0000256" key="7">
    <source>
        <dbReference type="ARBA" id="ARBA00022729"/>
    </source>
</evidence>
<keyword evidence="18" id="KW-1185">Reference proteome</keyword>
<evidence type="ECO:0000256" key="2">
    <source>
        <dbReference type="ARBA" id="ARBA00004613"/>
    </source>
</evidence>
<feature type="region of interest" description="Disordered" evidence="13">
    <location>
        <begin position="426"/>
        <end position="469"/>
    </location>
</feature>
<evidence type="ECO:0000256" key="5">
    <source>
        <dbReference type="ARBA" id="ARBA00022670"/>
    </source>
</evidence>
<feature type="active site" description="Charge relay system" evidence="11">
    <location>
        <position position="324"/>
    </location>
</feature>
<dbReference type="InterPro" id="IPR022398">
    <property type="entry name" value="Peptidase_S8_His-AS"/>
</dbReference>
<dbReference type="InterPro" id="IPR034202">
    <property type="entry name" value="Subtilisin_Carlsberg-like"/>
</dbReference>
<dbReference type="PRINTS" id="PR00723">
    <property type="entry name" value="SUBTILISIN"/>
</dbReference>
<feature type="chain" id="PRO_5007561374" evidence="14">
    <location>
        <begin position="27"/>
        <end position="585"/>
    </location>
</feature>
<feature type="compositionally biased region" description="Basic residues" evidence="13">
    <location>
        <begin position="574"/>
        <end position="585"/>
    </location>
</feature>
<keyword evidence="9 11" id="KW-0720">Serine protease</keyword>
<evidence type="ECO:0000256" key="8">
    <source>
        <dbReference type="ARBA" id="ARBA00022801"/>
    </source>
</evidence>
<dbReference type="InterPro" id="IPR037045">
    <property type="entry name" value="S8pro/Inhibitor_I9_sf"/>
</dbReference>
<feature type="active site" description="Charge relay system" evidence="11">
    <location>
        <position position="140"/>
    </location>
</feature>
<evidence type="ECO:0000256" key="3">
    <source>
        <dbReference type="ARBA" id="ARBA00011073"/>
    </source>
</evidence>
<dbReference type="Gene3D" id="3.30.70.80">
    <property type="entry name" value="Peptidase S8 propeptide/proteinase inhibitor I9"/>
    <property type="match status" value="1"/>
</dbReference>
<dbReference type="PROSITE" id="PS00136">
    <property type="entry name" value="SUBTILASE_ASP"/>
    <property type="match status" value="1"/>
</dbReference>
<evidence type="ECO:0000313" key="18">
    <source>
        <dbReference type="Proteomes" id="UP000075430"/>
    </source>
</evidence>
<feature type="domain" description="Peptidase S8/S53" evidence="15">
    <location>
        <begin position="131"/>
        <end position="372"/>
    </location>
</feature>